<evidence type="ECO:0000313" key="2">
    <source>
        <dbReference type="EMBL" id="NHQ75100.1"/>
    </source>
</evidence>
<dbReference type="RefSeq" id="WP_167197644.1">
    <property type="nucleotide sequence ID" value="NZ_JAAORB010000025.1"/>
</dbReference>
<keyword evidence="3" id="KW-1185">Reference proteome</keyword>
<gene>
    <name evidence="2" type="ORF">HAT86_11605</name>
</gene>
<keyword evidence="1" id="KW-0812">Transmembrane</keyword>
<dbReference type="AlphaFoldDB" id="A0A967BEK9"/>
<evidence type="ECO:0000313" key="3">
    <source>
        <dbReference type="Proteomes" id="UP000639775"/>
    </source>
</evidence>
<organism evidence="2 3">
    <name type="scientific">Roseovarius gahaiensis</name>
    <dbReference type="NCBI Taxonomy" id="2716691"/>
    <lineage>
        <taxon>Bacteria</taxon>
        <taxon>Pseudomonadati</taxon>
        <taxon>Pseudomonadota</taxon>
        <taxon>Alphaproteobacteria</taxon>
        <taxon>Rhodobacterales</taxon>
        <taxon>Roseobacteraceae</taxon>
        <taxon>Roseovarius</taxon>
    </lineage>
</organism>
<proteinExistence type="predicted"/>
<sequence length="54" mass="5728">METSPIAGLFFFLISGTTLISLLNEFGVISYDDWPILAGAAIGLIDLAIEAIVN</sequence>
<dbReference type="EMBL" id="JAAORB010000025">
    <property type="protein sequence ID" value="NHQ75100.1"/>
    <property type="molecule type" value="Genomic_DNA"/>
</dbReference>
<evidence type="ECO:0000256" key="1">
    <source>
        <dbReference type="SAM" id="Phobius"/>
    </source>
</evidence>
<accession>A0A967BEK9</accession>
<reference evidence="2" key="1">
    <citation type="submission" date="2020-03" db="EMBL/GenBank/DDBJ databases">
        <title>Roseovarius gahaiensis sp. nov., isolated from Gahai Saline Lake, China.</title>
        <authorList>
            <person name="Sun X."/>
        </authorList>
    </citation>
    <scope>NUCLEOTIDE SEQUENCE</scope>
    <source>
        <strain evidence="2">GH877</strain>
    </source>
</reference>
<keyword evidence="1" id="KW-0472">Membrane</keyword>
<name>A0A967BEK9_9RHOB</name>
<dbReference type="Proteomes" id="UP000639775">
    <property type="component" value="Unassembled WGS sequence"/>
</dbReference>
<keyword evidence="1" id="KW-1133">Transmembrane helix</keyword>
<feature type="transmembrane region" description="Helical" evidence="1">
    <location>
        <begin position="36"/>
        <end position="53"/>
    </location>
</feature>
<protein>
    <submittedName>
        <fullName evidence="2">Uncharacterized protein</fullName>
    </submittedName>
</protein>
<feature type="transmembrane region" description="Helical" evidence="1">
    <location>
        <begin position="6"/>
        <end position="24"/>
    </location>
</feature>
<comment type="caution">
    <text evidence="2">The sequence shown here is derived from an EMBL/GenBank/DDBJ whole genome shotgun (WGS) entry which is preliminary data.</text>
</comment>